<evidence type="ECO:0000256" key="3">
    <source>
        <dbReference type="SAM" id="SignalP"/>
    </source>
</evidence>
<evidence type="ECO:0000313" key="4">
    <source>
        <dbReference type="EMBL" id="KAH7375946.1"/>
    </source>
</evidence>
<gene>
    <name evidence="4" type="ORF">B0T11DRAFT_271274</name>
</gene>
<sequence length="608" mass="66034">MLLVHLFLPTWAWVLLCTTATVNGSAFLLQSTLELDCPSTSEDSEHCALYGPDGPWQAIAVYPGHVRFDRRNDPTLDWFPVFPDGSDITQLMAVETGGLYNWSDSPFIRCNGPNPGRSGVWTGAESNAPFHGGPGCEDAIALLPRDASDFHVINASIALSMSWTYQIGNAPTRFNATVNRLGLGPFQRATRYEEAGADKPGLLAQLQYLGSITSMSWSLHLGSAWLRQRASVVLGGYEQNRILGDVAVFDMVRGVPRVPLVDVFLGVEAGLSPFDGVAGSQWRAVSEDEKPFVEEIQETNRAPPGSISVIPNPGVPFISLPPEICNAVASYLPVTWRESFGLFTWNTHDPKFERIINSPAYLGFVFADREAQNHTIKIPFQLLNLTLEAPIVDTPTRYFPCQPLKPGQIGTYQLGRAFLQGAFVGFNHEKDVAYLAQGPGPNMEQSVLRTLEVEEDMPRSNRIDGFEESWRALWTVLQDDSEDEDVSSIGRSGEGEEARGLGGGLSTGAKAGVGVGTVCALGFVAIIAAFLWRRQKRHQTRGVRSASSSSDADRPYGEKKVTAAAEAPGIEIGHELEAPVKTHEAPALNAVHELSAIPLDASAGKVHQ</sequence>
<name>A0A8K0X8I4_9PEZI</name>
<dbReference type="OrthoDB" id="4074350at2759"/>
<evidence type="ECO:0000256" key="2">
    <source>
        <dbReference type="SAM" id="Phobius"/>
    </source>
</evidence>
<dbReference type="InterPro" id="IPR021109">
    <property type="entry name" value="Peptidase_aspartic_dom_sf"/>
</dbReference>
<proteinExistence type="predicted"/>
<reference evidence="4" key="1">
    <citation type="journal article" date="2021" name="Nat. Commun.">
        <title>Genetic determinants of endophytism in the Arabidopsis root mycobiome.</title>
        <authorList>
            <person name="Mesny F."/>
            <person name="Miyauchi S."/>
            <person name="Thiergart T."/>
            <person name="Pickel B."/>
            <person name="Atanasova L."/>
            <person name="Karlsson M."/>
            <person name="Huettel B."/>
            <person name="Barry K.W."/>
            <person name="Haridas S."/>
            <person name="Chen C."/>
            <person name="Bauer D."/>
            <person name="Andreopoulos W."/>
            <person name="Pangilinan J."/>
            <person name="LaButti K."/>
            <person name="Riley R."/>
            <person name="Lipzen A."/>
            <person name="Clum A."/>
            <person name="Drula E."/>
            <person name="Henrissat B."/>
            <person name="Kohler A."/>
            <person name="Grigoriev I.V."/>
            <person name="Martin F.M."/>
            <person name="Hacquard S."/>
        </authorList>
    </citation>
    <scope>NUCLEOTIDE SEQUENCE</scope>
    <source>
        <strain evidence="4">MPI-CAGE-AT-0016</strain>
    </source>
</reference>
<comment type="caution">
    <text evidence="4">The sequence shown here is derived from an EMBL/GenBank/DDBJ whole genome shotgun (WGS) entry which is preliminary data.</text>
</comment>
<organism evidence="4 5">
    <name type="scientific">Plectosphaerella cucumerina</name>
    <dbReference type="NCBI Taxonomy" id="40658"/>
    <lineage>
        <taxon>Eukaryota</taxon>
        <taxon>Fungi</taxon>
        <taxon>Dikarya</taxon>
        <taxon>Ascomycota</taxon>
        <taxon>Pezizomycotina</taxon>
        <taxon>Sordariomycetes</taxon>
        <taxon>Hypocreomycetidae</taxon>
        <taxon>Glomerellales</taxon>
        <taxon>Plectosphaerellaceae</taxon>
        <taxon>Plectosphaerella</taxon>
    </lineage>
</organism>
<accession>A0A8K0X8I4</accession>
<keyword evidence="2" id="KW-1133">Transmembrane helix</keyword>
<keyword evidence="3" id="KW-0732">Signal</keyword>
<dbReference type="Gene3D" id="2.40.70.10">
    <property type="entry name" value="Acid Proteases"/>
    <property type="match status" value="1"/>
</dbReference>
<feature type="chain" id="PRO_5035419830" description="Peptidase A1 domain-containing protein" evidence="3">
    <location>
        <begin position="25"/>
        <end position="608"/>
    </location>
</feature>
<feature type="transmembrane region" description="Helical" evidence="2">
    <location>
        <begin position="511"/>
        <end position="532"/>
    </location>
</feature>
<evidence type="ECO:0000313" key="5">
    <source>
        <dbReference type="Proteomes" id="UP000813385"/>
    </source>
</evidence>
<keyword evidence="2" id="KW-0812">Transmembrane</keyword>
<feature type="compositionally biased region" description="Basic and acidic residues" evidence="1">
    <location>
        <begin position="551"/>
        <end position="561"/>
    </location>
</feature>
<keyword evidence="2" id="KW-0472">Membrane</keyword>
<dbReference type="EMBL" id="JAGPXD010000001">
    <property type="protein sequence ID" value="KAH7375946.1"/>
    <property type="molecule type" value="Genomic_DNA"/>
</dbReference>
<evidence type="ECO:0000256" key="1">
    <source>
        <dbReference type="SAM" id="MobiDB-lite"/>
    </source>
</evidence>
<dbReference type="Proteomes" id="UP000813385">
    <property type="component" value="Unassembled WGS sequence"/>
</dbReference>
<evidence type="ECO:0008006" key="6">
    <source>
        <dbReference type="Google" id="ProtNLM"/>
    </source>
</evidence>
<feature type="region of interest" description="Disordered" evidence="1">
    <location>
        <begin position="540"/>
        <end position="561"/>
    </location>
</feature>
<feature type="signal peptide" evidence="3">
    <location>
        <begin position="1"/>
        <end position="24"/>
    </location>
</feature>
<protein>
    <recommendedName>
        <fullName evidence="6">Peptidase A1 domain-containing protein</fullName>
    </recommendedName>
</protein>
<dbReference type="AlphaFoldDB" id="A0A8K0X8I4"/>
<keyword evidence="5" id="KW-1185">Reference proteome</keyword>
<dbReference type="SUPFAM" id="SSF50630">
    <property type="entry name" value="Acid proteases"/>
    <property type="match status" value="1"/>
</dbReference>